<keyword evidence="2" id="KW-1185">Reference proteome</keyword>
<protein>
    <submittedName>
        <fullName evidence="1">CamS sex pheromone cAM373</fullName>
    </submittedName>
</protein>
<organism evidence="1 2">
    <name type="scientific">Filibacter tadaridae</name>
    <dbReference type="NCBI Taxonomy" id="2483811"/>
    <lineage>
        <taxon>Bacteria</taxon>
        <taxon>Bacillati</taxon>
        <taxon>Bacillota</taxon>
        <taxon>Bacilli</taxon>
        <taxon>Bacillales</taxon>
        <taxon>Caryophanaceae</taxon>
        <taxon>Filibacter</taxon>
    </lineage>
</organism>
<evidence type="ECO:0000313" key="2">
    <source>
        <dbReference type="Proteomes" id="UP000270468"/>
    </source>
</evidence>
<dbReference type="PIRSF" id="PIRSF012509">
    <property type="entry name" value="CamS"/>
    <property type="match status" value="1"/>
</dbReference>
<dbReference type="AlphaFoldDB" id="A0A3P5WG98"/>
<evidence type="ECO:0000313" key="1">
    <source>
        <dbReference type="EMBL" id="VDC22583.1"/>
    </source>
</evidence>
<dbReference type="Gene3D" id="3.10.570.10">
    <property type="entry name" value="sex pheromone staph- cam373 precursor domain"/>
    <property type="match status" value="1"/>
</dbReference>
<dbReference type="InterPro" id="IPR011426">
    <property type="entry name" value="CamS"/>
</dbReference>
<dbReference type="Proteomes" id="UP000270468">
    <property type="component" value="Unassembled WGS sequence"/>
</dbReference>
<dbReference type="RefSeq" id="WP_124069230.1">
    <property type="nucleotide sequence ID" value="NZ_CBCRXF010000009.1"/>
</dbReference>
<dbReference type="Pfam" id="PF07537">
    <property type="entry name" value="CamS"/>
    <property type="match status" value="1"/>
</dbReference>
<dbReference type="OrthoDB" id="9795361at2"/>
<dbReference type="EMBL" id="UXAV01000023">
    <property type="protein sequence ID" value="VDC22583.1"/>
    <property type="molecule type" value="Genomic_DNA"/>
</dbReference>
<gene>
    <name evidence="1" type="ORF">FILTAD_00792</name>
</gene>
<dbReference type="PROSITE" id="PS51257">
    <property type="entry name" value="PROKAR_LIPOPROTEIN"/>
    <property type="match status" value="1"/>
</dbReference>
<name>A0A3P5WG98_9BACL</name>
<reference evidence="1 2" key="1">
    <citation type="submission" date="2018-11" db="EMBL/GenBank/DDBJ databases">
        <authorList>
            <person name="Criscuolo A."/>
        </authorList>
    </citation>
    <scope>NUCLEOTIDE SEQUENCE [LARGE SCALE GENOMIC DNA]</scope>
    <source>
        <strain evidence="1">ATB-66</strain>
    </source>
</reference>
<dbReference type="CDD" id="cd13440">
    <property type="entry name" value="CamS_repeat_2"/>
    <property type="match status" value="1"/>
</dbReference>
<dbReference type="CDD" id="cd13441">
    <property type="entry name" value="CamS_repeat_1"/>
    <property type="match status" value="1"/>
</dbReference>
<proteinExistence type="predicted"/>
<sequence>MKRLFVIPGLAVVLFLGGCMPSIGKKEEKVVQDNEKSIEETVIIPEVQLKDEFYRTLLPFKPSASRGLIVDQVYSKYDMKEIEEGLLRLSTKQFDPENHFFQEGQYISKDTAINWLSRKSETNEEGLNPAKTEKMSDDEVAEKAPVYLSHIVEQNYLVMTDDKKVRLAGISIGLALNTISYSRSGKEIDIPDKTIEKQGIQMSEEIVRRLRSQKGLEDIPIVVGLFKQESRNSIVPGTYFATAIAEKGKAAPSKWTIVDEQYVLFPTPTSKDKYREMNTAFLHFKQEIDDYFPSFVSVVGTGFYKDGKLSSLNIEIPIQFSGTSETIGFTQYLTSLVTKYFSDILTEVSISSVNGPEALIVKEAGDHKPYVHIYGY</sequence>
<accession>A0A3P5WG98</accession>